<evidence type="ECO:0000259" key="2">
    <source>
        <dbReference type="PROSITE" id="PS51677"/>
    </source>
</evidence>
<keyword evidence="4" id="KW-1185">Reference proteome</keyword>
<dbReference type="SUPFAM" id="SSF88713">
    <property type="entry name" value="Glycoside hydrolase/deacetylase"/>
    <property type="match status" value="1"/>
</dbReference>
<name>A0ABT1F723_9GAMM</name>
<comment type="caution">
    <text evidence="3">The sequence shown here is derived from an EMBL/GenBank/DDBJ whole genome shotgun (WGS) entry which is preliminary data.</text>
</comment>
<dbReference type="Gene3D" id="3.20.20.370">
    <property type="entry name" value="Glycoside hydrolase/deacetylase"/>
    <property type="match status" value="1"/>
</dbReference>
<dbReference type="EMBL" id="JAMZEK010000001">
    <property type="protein sequence ID" value="MCP1373194.1"/>
    <property type="molecule type" value="Genomic_DNA"/>
</dbReference>
<dbReference type="PANTHER" id="PTHR34216:SF7">
    <property type="entry name" value="POLY-BETA-1,6-N-ACETYL-D-GLUCOSAMINE N-DEACETYLASE"/>
    <property type="match status" value="1"/>
</dbReference>
<evidence type="ECO:0000256" key="1">
    <source>
        <dbReference type="ARBA" id="ARBA00022729"/>
    </source>
</evidence>
<feature type="domain" description="NodB homology" evidence="2">
    <location>
        <begin position="75"/>
        <end position="252"/>
    </location>
</feature>
<gene>
    <name evidence="3" type="ORF">NC595_03875</name>
</gene>
<dbReference type="InterPro" id="IPR051398">
    <property type="entry name" value="Polysacch_Deacetylase"/>
</dbReference>
<dbReference type="InterPro" id="IPR002509">
    <property type="entry name" value="NODB_dom"/>
</dbReference>
<keyword evidence="1" id="KW-0732">Signal</keyword>
<dbReference type="Pfam" id="PF01522">
    <property type="entry name" value="Polysacc_deac_1"/>
    <property type="match status" value="1"/>
</dbReference>
<dbReference type="PANTHER" id="PTHR34216">
    <property type="match status" value="1"/>
</dbReference>
<reference evidence="3 4" key="1">
    <citation type="submission" date="2022-06" db="EMBL/GenBank/DDBJ databases">
        <title>Dyella sp. Sa strain:Sa Genome sequencing.</title>
        <authorList>
            <person name="Park S."/>
        </authorList>
    </citation>
    <scope>NUCLEOTIDE SEQUENCE [LARGE SCALE GENOMIC DNA]</scope>
    <source>
        <strain evidence="3 4">Sa</strain>
    </source>
</reference>
<proteinExistence type="predicted"/>
<dbReference type="CDD" id="cd10918">
    <property type="entry name" value="CE4_NodB_like_5s_6s"/>
    <property type="match status" value="1"/>
</dbReference>
<protein>
    <submittedName>
        <fullName evidence="3">Polysaccharide deacetylase family protein</fullName>
    </submittedName>
</protein>
<dbReference type="PROSITE" id="PS51677">
    <property type="entry name" value="NODB"/>
    <property type="match status" value="1"/>
</dbReference>
<organism evidence="3 4">
    <name type="scientific">Dyella lutea</name>
    <dbReference type="NCBI Taxonomy" id="2950441"/>
    <lineage>
        <taxon>Bacteria</taxon>
        <taxon>Pseudomonadati</taxon>
        <taxon>Pseudomonadota</taxon>
        <taxon>Gammaproteobacteria</taxon>
        <taxon>Lysobacterales</taxon>
        <taxon>Rhodanobacteraceae</taxon>
        <taxon>Dyella</taxon>
    </lineage>
</organism>
<dbReference type="InterPro" id="IPR011330">
    <property type="entry name" value="Glyco_hydro/deAcase_b/a-brl"/>
</dbReference>
<dbReference type="RefSeq" id="WP_253564943.1">
    <property type="nucleotide sequence ID" value="NZ_JAMZEK010000001.1"/>
</dbReference>
<dbReference type="Proteomes" id="UP001204615">
    <property type="component" value="Unassembled WGS sequence"/>
</dbReference>
<accession>A0ABT1F723</accession>
<sequence length="252" mass="28524">MPSPLKQQHVEPTFPVPILMYHNVSRPPREARVYRSLYVAPRAFARQMTLLRRAGYTGLSMRDAMPYLRGERRGRVAVITLDDGYLDNLENALPALLAQGFTATCYVVSATLGSHNLWDEQKLGVRKRLMDGAQLRQWHDAGMEVGAHSRSHPRLTQCDESSLRDEVAGSRAELEDVIGATVSQFCYPYGDTDERVAEAARRAGYEAATATRRGRARPGMDLFQLPRVQVARHHWLLPFAQRVFTAYEDRRA</sequence>
<evidence type="ECO:0000313" key="3">
    <source>
        <dbReference type="EMBL" id="MCP1373194.1"/>
    </source>
</evidence>
<evidence type="ECO:0000313" key="4">
    <source>
        <dbReference type="Proteomes" id="UP001204615"/>
    </source>
</evidence>